<dbReference type="InterPro" id="IPR050238">
    <property type="entry name" value="DNA_Rep/Repair_Clamp_Loader"/>
</dbReference>
<evidence type="ECO:0000313" key="2">
    <source>
        <dbReference type="EMBL" id="MFD1263740.1"/>
    </source>
</evidence>
<accession>A0ABW3WEP0</accession>
<dbReference type="EMBL" id="JBHTMC010000020">
    <property type="protein sequence ID" value="MFD1263740.1"/>
    <property type="molecule type" value="Genomic_DNA"/>
</dbReference>
<proteinExistence type="predicted"/>
<comment type="caution">
    <text evidence="2">The sequence shown here is derived from an EMBL/GenBank/DDBJ whole genome shotgun (WGS) entry which is preliminary data.</text>
</comment>
<evidence type="ECO:0000256" key="1">
    <source>
        <dbReference type="SAM" id="MobiDB-lite"/>
    </source>
</evidence>
<name>A0ABW3WEP0_9RHOO</name>
<dbReference type="PANTHER" id="PTHR11669:SF8">
    <property type="entry name" value="DNA POLYMERASE III SUBUNIT DELTA"/>
    <property type="match status" value="1"/>
</dbReference>
<dbReference type="Proteomes" id="UP001597158">
    <property type="component" value="Unassembled WGS sequence"/>
</dbReference>
<dbReference type="NCBIfam" id="TIGR00678">
    <property type="entry name" value="holB"/>
    <property type="match status" value="1"/>
</dbReference>
<dbReference type="Pfam" id="PF13177">
    <property type="entry name" value="DNA_pol3_delta2"/>
    <property type="match status" value="1"/>
</dbReference>
<keyword evidence="3" id="KW-1185">Reference proteome</keyword>
<feature type="region of interest" description="Disordered" evidence="1">
    <location>
        <begin position="85"/>
        <end position="104"/>
    </location>
</feature>
<protein>
    <submittedName>
        <fullName evidence="2">DNA polymerase III subunit delta</fullName>
        <ecNumber evidence="2">2.7.7.7</ecNumber>
    </submittedName>
</protein>
<dbReference type="RefSeq" id="WP_277832861.1">
    <property type="nucleotide sequence ID" value="NZ_JARQZE010000005.1"/>
</dbReference>
<evidence type="ECO:0000313" key="3">
    <source>
        <dbReference type="Proteomes" id="UP001597158"/>
    </source>
</evidence>
<dbReference type="InterPro" id="IPR004622">
    <property type="entry name" value="DNA_pol_HolB"/>
</dbReference>
<dbReference type="SUPFAM" id="SSF52540">
    <property type="entry name" value="P-loop containing nucleoside triphosphate hydrolases"/>
    <property type="match status" value="1"/>
</dbReference>
<dbReference type="GO" id="GO:0003887">
    <property type="term" value="F:DNA-directed DNA polymerase activity"/>
    <property type="evidence" value="ECO:0007669"/>
    <property type="project" value="UniProtKB-EC"/>
</dbReference>
<organism evidence="2 3">
    <name type="scientific">Thauera mechernichensis</name>
    <dbReference type="NCBI Taxonomy" id="82788"/>
    <lineage>
        <taxon>Bacteria</taxon>
        <taxon>Pseudomonadati</taxon>
        <taxon>Pseudomonadota</taxon>
        <taxon>Betaproteobacteria</taxon>
        <taxon>Rhodocyclales</taxon>
        <taxon>Zoogloeaceae</taxon>
        <taxon>Thauera</taxon>
    </lineage>
</organism>
<gene>
    <name evidence="2" type="primary">holB</name>
    <name evidence="2" type="ORF">ACFQ4M_09100</name>
</gene>
<sequence>MIHSWLQPTWTRLVELGDRLPHALLLVGPPGLGKRELADALAARLLCDSPADDGHACGRCEPCVWRLADNHPDLHRVVPAAAAEAAAAERGEGEGGDAAGGREGGGKAASAQIVIEQIRDLQAALSVTGHHGARRVVVLDPAEAMNPFTANALLKLLEEPPAGCVFLLVSSASRRLLPTIRSRCQQWLFARPEEQALAHWKTRADPDVLALLALGGGMPLAAERLARAGGGALLARFVRDLAGLQASDALKLAAQWESWLKSREALAAGFGLPELCDWMQRWVSDLASVRLGGRVRFFPAQQAVLSTLASRCSVAAASACYNEMAQIRRVSRHPLSLRLVLEDLLMRYVRATAGVRG</sequence>
<keyword evidence="2" id="KW-0808">Transferase</keyword>
<dbReference type="EC" id="2.7.7.7" evidence="2"/>
<keyword evidence="2" id="KW-0548">Nucleotidyltransferase</keyword>
<dbReference type="PANTHER" id="PTHR11669">
    <property type="entry name" value="REPLICATION FACTOR C / DNA POLYMERASE III GAMMA-TAU SUBUNIT"/>
    <property type="match status" value="1"/>
</dbReference>
<dbReference type="InterPro" id="IPR027417">
    <property type="entry name" value="P-loop_NTPase"/>
</dbReference>
<reference evidence="3" key="1">
    <citation type="journal article" date="2019" name="Int. J. Syst. Evol. Microbiol.">
        <title>The Global Catalogue of Microorganisms (GCM) 10K type strain sequencing project: providing services to taxonomists for standard genome sequencing and annotation.</title>
        <authorList>
            <consortium name="The Broad Institute Genomics Platform"/>
            <consortium name="The Broad Institute Genome Sequencing Center for Infectious Disease"/>
            <person name="Wu L."/>
            <person name="Ma J."/>
        </authorList>
    </citation>
    <scope>NUCLEOTIDE SEQUENCE [LARGE SCALE GENOMIC DNA]</scope>
    <source>
        <strain evidence="3">CCUG 48884</strain>
    </source>
</reference>
<dbReference type="Gene3D" id="3.40.50.300">
    <property type="entry name" value="P-loop containing nucleotide triphosphate hydrolases"/>
    <property type="match status" value="1"/>
</dbReference>